<organism evidence="1 2">
    <name type="scientific">Nodularia phage vB_NspS-kac65v162</name>
    <dbReference type="NCBI Taxonomy" id="2557581"/>
    <lineage>
        <taxon>Viruses</taxon>
        <taxon>Duplodnaviria</taxon>
        <taxon>Heunggongvirae</taxon>
        <taxon>Uroviricota</taxon>
        <taxon>Caudoviricetes</taxon>
        <taxon>Ravarandavirus</taxon>
        <taxon>Ravarandavirus kac65v151</taxon>
    </lineage>
</organism>
<sequence length="273" mass="31675">MIDEANIDTYGFPYVYGMTPSTYSTTKLPDDLEDGMRMLLDLRQMVRDIKYQLDERETKCELLKVEGALAADDEEDYLSWRISAVSKMRHTSSQIRLLQAWVKKNRDPDSVGFTIEQSKQIHGWITKQNKTHTNRLAAIEARLLSQDNQIKHLKSMLKNVGDSDQDCGNKRLLNRLKNLELRLSKQSKVTDNIVEEFRIQRAFVLRVFVQIFFKKDEDVRIKKELKNAVNWIKKNPLWGTSLGFLNKLEIDKGSYSDIVADDEDDTLDEIKAA</sequence>
<dbReference type="Proteomes" id="UP000308935">
    <property type="component" value="Segment"/>
</dbReference>
<name>A0A482MIU6_9CAUD</name>
<dbReference type="EMBL" id="MK605244">
    <property type="protein sequence ID" value="QBQ73538.1"/>
    <property type="molecule type" value="Genomic_DNA"/>
</dbReference>
<proteinExistence type="predicted"/>
<evidence type="ECO:0000313" key="2">
    <source>
        <dbReference type="Proteomes" id="UP000308935"/>
    </source>
</evidence>
<accession>A0A482MIU6</accession>
<evidence type="ECO:0000313" key="1">
    <source>
        <dbReference type="EMBL" id="QBQ73538.1"/>
    </source>
</evidence>
<gene>
    <name evidence="1" type="ORF">kac65v162_gp094</name>
</gene>
<reference evidence="1 2" key="1">
    <citation type="submission" date="2019-03" db="EMBL/GenBank/DDBJ databases">
        <title>Diversity and diversification of Nodularia spumigena cyanophages in the Baltic Sea.</title>
        <authorList>
            <person name="Sulcius S."/>
            <person name="Holmfeldt K."/>
            <person name="Simoliunas E."/>
        </authorList>
    </citation>
    <scope>NUCLEOTIDE SEQUENCE [LARGE SCALE GENOMIC DNA]</scope>
</reference>
<protein>
    <submittedName>
        <fullName evidence="1">Uncharacterized protein</fullName>
    </submittedName>
</protein>